<keyword evidence="5" id="KW-0482">Metalloprotease</keyword>
<accession>A0A1S8MES9</accession>
<sequence>MDELEILINALSVSPENSVLRKHVAELQFKKGLFEEALLNFNIVLAEEFNFETLECKLNCLVSLERFDEAKTIVDEEMDPEENWANGHVILSKCFFHNKEYKNALKSYEKAVELLPELKDDEFYKKIKEFDPREKLRELQGNTVEEEHEVYSDFSMDKPKGNMITFSDVGGMEKAKESININIIFPLKNPEFFKAYGKKAGGGILLYGPPGCGKTFMAQATAGECNANFTNISITDILDMYIGESEKNLHSIFENARRYKPAVIFIDEIDAIGGKRQSMSSSASRSLTNQLLVEMDSTQSDNENLLVIGATNTPWQVDSALRRPGRFDRILFIQPPDFKARVEILKLHLKDKPCENIDYERIAKKLVKYSGADIKAICDVASENVIKIAMAKGKILPITTKDLNDAVKQVKPSTIEWLNTAKNYATYSNQSGIYDEVIEYLKSAD</sequence>
<dbReference type="Proteomes" id="UP000190951">
    <property type="component" value="Chromosome"/>
</dbReference>
<dbReference type="RefSeq" id="WP_077832652.1">
    <property type="nucleotide sequence ID" value="NZ_CP096983.1"/>
</dbReference>
<dbReference type="KEGG" id="crw:CROST_031860"/>
<protein>
    <submittedName>
        <fullName evidence="5">ATP-dependent zinc metalloprotease FtsH</fullName>
        <ecNumber evidence="5">3.4.24.-</ecNumber>
    </submittedName>
</protein>
<organism evidence="5 6">
    <name type="scientific">Clostridium felsineum</name>
    <dbReference type="NCBI Taxonomy" id="36839"/>
    <lineage>
        <taxon>Bacteria</taxon>
        <taxon>Bacillati</taxon>
        <taxon>Bacillota</taxon>
        <taxon>Clostridia</taxon>
        <taxon>Eubacteriales</taxon>
        <taxon>Clostridiaceae</taxon>
        <taxon>Clostridium</taxon>
    </lineage>
</organism>
<dbReference type="PROSITE" id="PS50005">
    <property type="entry name" value="TPR"/>
    <property type="match status" value="1"/>
</dbReference>
<dbReference type="InterPro" id="IPR003593">
    <property type="entry name" value="AAA+_ATPase"/>
</dbReference>
<dbReference type="Gene3D" id="1.10.8.60">
    <property type="match status" value="1"/>
</dbReference>
<keyword evidence="2 4" id="KW-0067">ATP-binding</keyword>
<dbReference type="InterPro" id="IPR019734">
    <property type="entry name" value="TPR_rpt"/>
</dbReference>
<keyword evidence="5" id="KW-0378">Hydrolase</keyword>
<dbReference type="SMART" id="SM00028">
    <property type="entry name" value="TPR"/>
    <property type="match status" value="2"/>
</dbReference>
<dbReference type="InterPro" id="IPR003960">
    <property type="entry name" value="ATPase_AAA_CS"/>
</dbReference>
<evidence type="ECO:0000256" key="4">
    <source>
        <dbReference type="RuleBase" id="RU003651"/>
    </source>
</evidence>
<dbReference type="GO" id="GO:0005524">
    <property type="term" value="F:ATP binding"/>
    <property type="evidence" value="ECO:0007669"/>
    <property type="project" value="UniProtKB-KW"/>
</dbReference>
<dbReference type="EMBL" id="CP096983">
    <property type="protein sequence ID" value="URZ12464.1"/>
    <property type="molecule type" value="Genomic_DNA"/>
</dbReference>
<dbReference type="STRING" id="84029.CROST_27590"/>
<evidence type="ECO:0000313" key="6">
    <source>
        <dbReference type="Proteomes" id="UP000190951"/>
    </source>
</evidence>
<evidence type="ECO:0000313" key="5">
    <source>
        <dbReference type="EMBL" id="URZ12464.1"/>
    </source>
</evidence>
<dbReference type="EC" id="3.4.24.-" evidence="5"/>
<evidence type="ECO:0000256" key="3">
    <source>
        <dbReference type="ARBA" id="ARBA00023054"/>
    </source>
</evidence>
<dbReference type="InterPro" id="IPR027417">
    <property type="entry name" value="P-loop_NTPase"/>
</dbReference>
<comment type="similarity">
    <text evidence="4">Belongs to the AAA ATPase family.</text>
</comment>
<keyword evidence="5" id="KW-0645">Protease</keyword>
<reference evidence="5 6" key="1">
    <citation type="submission" date="2022-04" db="EMBL/GenBank/DDBJ databases">
        <title>Genome sequence of C. roseum typestrain.</title>
        <authorList>
            <person name="Poehlein A."/>
            <person name="Schoch T."/>
            <person name="Duerre P."/>
            <person name="Daniel R."/>
        </authorList>
    </citation>
    <scope>NUCLEOTIDE SEQUENCE [LARGE SCALE GENOMIC DNA]</scope>
    <source>
        <strain evidence="5 6">DSM 7320</strain>
    </source>
</reference>
<dbReference type="SUPFAM" id="SSF48452">
    <property type="entry name" value="TPR-like"/>
    <property type="match status" value="1"/>
</dbReference>
<name>A0A1S8MES9_9CLOT</name>
<dbReference type="AlphaFoldDB" id="A0A1S8MES9"/>
<dbReference type="InterPro" id="IPR050168">
    <property type="entry name" value="AAA_ATPase_domain"/>
</dbReference>
<dbReference type="InterPro" id="IPR003959">
    <property type="entry name" value="ATPase_AAA_core"/>
</dbReference>
<keyword evidence="6" id="KW-1185">Reference proteome</keyword>
<dbReference type="PANTHER" id="PTHR23077:SF171">
    <property type="entry name" value="NUCLEAR VALOSIN-CONTAINING PROTEIN-LIKE"/>
    <property type="match status" value="1"/>
</dbReference>
<dbReference type="InterPro" id="IPR011990">
    <property type="entry name" value="TPR-like_helical_dom_sf"/>
</dbReference>
<dbReference type="Gene3D" id="3.40.50.300">
    <property type="entry name" value="P-loop containing nucleotide triphosphate hydrolases"/>
    <property type="match status" value="1"/>
</dbReference>
<keyword evidence="1 4" id="KW-0547">Nucleotide-binding</keyword>
<proteinExistence type="inferred from homology"/>
<dbReference type="PROSITE" id="PS00674">
    <property type="entry name" value="AAA"/>
    <property type="match status" value="1"/>
</dbReference>
<dbReference type="GO" id="GO:0016887">
    <property type="term" value="F:ATP hydrolysis activity"/>
    <property type="evidence" value="ECO:0007669"/>
    <property type="project" value="InterPro"/>
</dbReference>
<evidence type="ECO:0000256" key="2">
    <source>
        <dbReference type="ARBA" id="ARBA00022840"/>
    </source>
</evidence>
<dbReference type="Gene3D" id="1.25.40.10">
    <property type="entry name" value="Tetratricopeptide repeat domain"/>
    <property type="match status" value="1"/>
</dbReference>
<evidence type="ECO:0000256" key="1">
    <source>
        <dbReference type="ARBA" id="ARBA00022741"/>
    </source>
</evidence>
<gene>
    <name evidence="5" type="primary">ftsH_2</name>
    <name evidence="5" type="ORF">CROST_031860</name>
</gene>
<keyword evidence="3" id="KW-0175">Coiled coil</keyword>
<dbReference type="GO" id="GO:0008237">
    <property type="term" value="F:metallopeptidase activity"/>
    <property type="evidence" value="ECO:0007669"/>
    <property type="project" value="UniProtKB-KW"/>
</dbReference>
<dbReference type="Pfam" id="PF00004">
    <property type="entry name" value="AAA"/>
    <property type="match status" value="1"/>
</dbReference>
<dbReference type="FunFam" id="3.40.50.300:FF:001025">
    <property type="entry name" value="ATPase family, AAA domain-containing 2B"/>
    <property type="match status" value="1"/>
</dbReference>
<dbReference type="PANTHER" id="PTHR23077">
    <property type="entry name" value="AAA-FAMILY ATPASE"/>
    <property type="match status" value="1"/>
</dbReference>
<dbReference type="SMART" id="SM00382">
    <property type="entry name" value="AAA"/>
    <property type="match status" value="1"/>
</dbReference>
<dbReference type="SUPFAM" id="SSF52540">
    <property type="entry name" value="P-loop containing nucleoside triphosphate hydrolases"/>
    <property type="match status" value="1"/>
</dbReference>